<name>A0A3B7MST2_9BACT</name>
<evidence type="ECO:0000259" key="2">
    <source>
        <dbReference type="Pfam" id="PF02517"/>
    </source>
</evidence>
<keyword evidence="4" id="KW-1185">Reference proteome</keyword>
<feature type="transmembrane region" description="Helical" evidence="1">
    <location>
        <begin position="92"/>
        <end position="110"/>
    </location>
</feature>
<proteinExistence type="predicted"/>
<feature type="transmembrane region" description="Helical" evidence="1">
    <location>
        <begin position="251"/>
        <end position="270"/>
    </location>
</feature>
<evidence type="ECO:0000313" key="4">
    <source>
        <dbReference type="Proteomes" id="UP000263900"/>
    </source>
</evidence>
<dbReference type="GO" id="GO:0008237">
    <property type="term" value="F:metallopeptidase activity"/>
    <property type="evidence" value="ECO:0007669"/>
    <property type="project" value="UniProtKB-KW"/>
</dbReference>
<dbReference type="OrthoDB" id="1523022at2"/>
<dbReference type="InterPro" id="IPR052710">
    <property type="entry name" value="CAAX_protease"/>
</dbReference>
<dbReference type="Pfam" id="PF02517">
    <property type="entry name" value="Rce1-like"/>
    <property type="match status" value="1"/>
</dbReference>
<dbReference type="AlphaFoldDB" id="A0A3B7MST2"/>
<keyword evidence="1" id="KW-0812">Transmembrane</keyword>
<dbReference type="GO" id="GO:0006508">
    <property type="term" value="P:proteolysis"/>
    <property type="evidence" value="ECO:0007669"/>
    <property type="project" value="UniProtKB-KW"/>
</dbReference>
<dbReference type="RefSeq" id="WP_119052310.1">
    <property type="nucleotide sequence ID" value="NZ_CP032157.1"/>
</dbReference>
<keyword evidence="3" id="KW-0482">Metalloprotease</keyword>
<keyword evidence="3" id="KW-0645">Protease</keyword>
<feature type="transmembrane region" description="Helical" evidence="1">
    <location>
        <begin position="175"/>
        <end position="194"/>
    </location>
</feature>
<accession>A0A3B7MST2</accession>
<feature type="transmembrane region" description="Helical" evidence="1">
    <location>
        <begin position="145"/>
        <end position="163"/>
    </location>
</feature>
<dbReference type="GO" id="GO:0004175">
    <property type="term" value="F:endopeptidase activity"/>
    <property type="evidence" value="ECO:0007669"/>
    <property type="project" value="UniProtKB-ARBA"/>
</dbReference>
<dbReference type="GO" id="GO:0080120">
    <property type="term" value="P:CAAX-box protein maturation"/>
    <property type="evidence" value="ECO:0007669"/>
    <property type="project" value="UniProtKB-ARBA"/>
</dbReference>
<feature type="transmembrane region" description="Helical" evidence="1">
    <location>
        <begin position="51"/>
        <end position="71"/>
    </location>
</feature>
<dbReference type="InterPro" id="IPR003675">
    <property type="entry name" value="Rce1/LyrA-like_dom"/>
</dbReference>
<dbReference type="Proteomes" id="UP000263900">
    <property type="component" value="Chromosome"/>
</dbReference>
<gene>
    <name evidence="3" type="ORF">D3H65_21610</name>
</gene>
<dbReference type="PANTHER" id="PTHR36435">
    <property type="entry name" value="SLR1288 PROTEIN"/>
    <property type="match status" value="1"/>
</dbReference>
<organism evidence="3 4">
    <name type="scientific">Paraflavitalea soli</name>
    <dbReference type="NCBI Taxonomy" id="2315862"/>
    <lineage>
        <taxon>Bacteria</taxon>
        <taxon>Pseudomonadati</taxon>
        <taxon>Bacteroidota</taxon>
        <taxon>Chitinophagia</taxon>
        <taxon>Chitinophagales</taxon>
        <taxon>Chitinophagaceae</taxon>
        <taxon>Paraflavitalea</taxon>
    </lineage>
</organism>
<sequence>MIGHLRIKSPWRQLAILLAFPLVLILAGALMPTESAPVNLTDPQVVNGLKWAQAISSIILFVLPTFLFAVFTFTGKYTYFLGFKKAEHTNMYILAALCILMAFPFVFWLGQLNQRIHLPSSIVELENKASGQMEAFFKSNKPVDVFVNVIIIGLLPAFCEELFFRGALQRILIQITRNSWVGIILTGFLFSALHLQFQGFFPRMFLGVVLGALYWYSGSLWTCIVAHFVNNAVQVIAVSFAPKYINTNPDTPLLASIISGVAVWAILWYYRRQSSITYSKVYRIDELTPTNQFIA</sequence>
<evidence type="ECO:0000313" key="3">
    <source>
        <dbReference type="EMBL" id="AXY76433.1"/>
    </source>
</evidence>
<dbReference type="KEGG" id="pseg:D3H65_21610"/>
<dbReference type="EMBL" id="CP032157">
    <property type="protein sequence ID" value="AXY76433.1"/>
    <property type="molecule type" value="Genomic_DNA"/>
</dbReference>
<keyword evidence="1" id="KW-1133">Transmembrane helix</keyword>
<dbReference type="PANTHER" id="PTHR36435:SF1">
    <property type="entry name" value="CAAX AMINO TERMINAL PROTEASE FAMILY PROTEIN"/>
    <property type="match status" value="1"/>
</dbReference>
<feature type="domain" description="CAAX prenyl protease 2/Lysostaphin resistance protein A-like" evidence="2">
    <location>
        <begin position="145"/>
        <end position="233"/>
    </location>
</feature>
<keyword evidence="3" id="KW-0378">Hydrolase</keyword>
<keyword evidence="1" id="KW-0472">Membrane</keyword>
<reference evidence="3 4" key="1">
    <citation type="submission" date="2018-09" db="EMBL/GenBank/DDBJ databases">
        <title>Genome sequencing of strain 6GH32-13.</title>
        <authorList>
            <person name="Weon H.-Y."/>
            <person name="Heo J."/>
            <person name="Kwon S.-W."/>
        </authorList>
    </citation>
    <scope>NUCLEOTIDE SEQUENCE [LARGE SCALE GENOMIC DNA]</scope>
    <source>
        <strain evidence="3 4">5GH32-13</strain>
    </source>
</reference>
<protein>
    <submittedName>
        <fullName evidence="3">CPBP family intramembrane metalloprotease</fullName>
    </submittedName>
</protein>
<evidence type="ECO:0000256" key="1">
    <source>
        <dbReference type="SAM" id="Phobius"/>
    </source>
</evidence>